<feature type="compositionally biased region" description="Polar residues" evidence="1">
    <location>
        <begin position="47"/>
        <end position="56"/>
    </location>
</feature>
<evidence type="ECO:0000313" key="3">
    <source>
        <dbReference type="Proteomes" id="UP000014254"/>
    </source>
</evidence>
<dbReference type="EMBL" id="KE124170">
    <property type="protein sequence ID" value="EPB81504.1"/>
    <property type="molecule type" value="Genomic_DNA"/>
</dbReference>
<dbReference type="AlphaFoldDB" id="S2IW10"/>
<sequence length="56" mass="6846">MESQKLLKCIRVTKWWSTSIKKHRCFCMNFSEKKEQLHDRLPRKQRSSSNYSKNTI</sequence>
<evidence type="ECO:0000256" key="1">
    <source>
        <dbReference type="SAM" id="MobiDB-lite"/>
    </source>
</evidence>
<gene>
    <name evidence="2" type="ORF">HMPREF1544_11797</name>
</gene>
<organism evidence="2 3">
    <name type="scientific">Mucor circinelloides f. circinelloides (strain 1006PhL)</name>
    <name type="common">Mucormycosis agent</name>
    <name type="synonym">Calyptromyces circinelloides</name>
    <dbReference type="NCBI Taxonomy" id="1220926"/>
    <lineage>
        <taxon>Eukaryota</taxon>
        <taxon>Fungi</taxon>
        <taxon>Fungi incertae sedis</taxon>
        <taxon>Mucoromycota</taxon>
        <taxon>Mucoromycotina</taxon>
        <taxon>Mucoromycetes</taxon>
        <taxon>Mucorales</taxon>
        <taxon>Mucorineae</taxon>
        <taxon>Mucoraceae</taxon>
        <taxon>Mucor</taxon>
    </lineage>
</organism>
<protein>
    <submittedName>
        <fullName evidence="2">Uncharacterized protein</fullName>
    </submittedName>
</protein>
<keyword evidence="3" id="KW-1185">Reference proteome</keyword>
<dbReference type="InParanoid" id="S2IW10"/>
<dbReference type="Proteomes" id="UP000014254">
    <property type="component" value="Unassembled WGS sequence"/>
</dbReference>
<accession>S2IW10</accession>
<evidence type="ECO:0000313" key="2">
    <source>
        <dbReference type="EMBL" id="EPB81504.1"/>
    </source>
</evidence>
<feature type="region of interest" description="Disordered" evidence="1">
    <location>
        <begin position="34"/>
        <end position="56"/>
    </location>
</feature>
<dbReference type="VEuPathDB" id="FungiDB:HMPREF1544_11797"/>
<name>S2IW10_MUCC1</name>
<reference evidence="3" key="1">
    <citation type="submission" date="2013-05" db="EMBL/GenBank/DDBJ databases">
        <title>The Genome sequence of Mucor circinelloides f. circinelloides 1006PhL.</title>
        <authorList>
            <consortium name="The Broad Institute Genomics Platform"/>
            <person name="Cuomo C."/>
            <person name="Earl A."/>
            <person name="Findley K."/>
            <person name="Lee S.C."/>
            <person name="Walker B."/>
            <person name="Young S."/>
            <person name="Zeng Q."/>
            <person name="Gargeya S."/>
            <person name="Fitzgerald M."/>
            <person name="Haas B."/>
            <person name="Abouelleil A."/>
            <person name="Allen A.W."/>
            <person name="Alvarado L."/>
            <person name="Arachchi H.M."/>
            <person name="Berlin A.M."/>
            <person name="Chapman S.B."/>
            <person name="Gainer-Dewar J."/>
            <person name="Goldberg J."/>
            <person name="Griggs A."/>
            <person name="Gujja S."/>
            <person name="Hansen M."/>
            <person name="Howarth C."/>
            <person name="Imamovic A."/>
            <person name="Ireland A."/>
            <person name="Larimer J."/>
            <person name="McCowan C."/>
            <person name="Murphy C."/>
            <person name="Pearson M."/>
            <person name="Poon T.W."/>
            <person name="Priest M."/>
            <person name="Roberts A."/>
            <person name="Saif S."/>
            <person name="Shea T."/>
            <person name="Sisk P."/>
            <person name="Sykes S."/>
            <person name="Wortman J."/>
            <person name="Nusbaum C."/>
            <person name="Birren B."/>
        </authorList>
    </citation>
    <scope>NUCLEOTIDE SEQUENCE [LARGE SCALE GENOMIC DNA]</scope>
    <source>
        <strain evidence="3">1006PhL</strain>
    </source>
</reference>
<proteinExistence type="predicted"/>